<dbReference type="InterPro" id="IPR036873">
    <property type="entry name" value="Rhodanese-like_dom_sf"/>
</dbReference>
<keyword evidence="3" id="KW-1185">Reference proteome</keyword>
<sequence>MATRNKNNVYRGPESLRDYFDPDKQPMIPMVELPRKLNPFYEDGVRIYAKMMSTLPANNVKSLPALNMLQNAVKPDTKTIVEYSSGSTVISMSLIARALYGITDTRAFLSNKTSWTKLQLMRFFGLNITLFGGPSQPEPLDPRGGIFRAEKMSADSGVEVVNPNQYANDMNWKSRVRWTGPQILAQLPEINVFCCGMGTSGTMTGIGTYLKEAKPSVVRVGVCKKAGDRVPGPRSYALMSPVEFPWRAAVDTIEEVGSPESYRLSLEMSREGLISGPSSGFNLQGLYNFLQKQRYDGTLDTLRGEDGNVHCVFVACDLPYQYLNEYFDKLGEDVFRPLINHNLLGVDTYRYDEAWEVEDKDFCHKLFPSSLGQVITETHVLASGNVMLDLRTAEAFADHHVPGSISRPLGSLDSATPSPFSDPMVMERQWKELESVFETTTIGLLKQAGCVWLVCYGGDTSRVATSILRAKGVTANSLKGGICALMSAARGHVGGRTDSIDSGIGMRNSVLEKGRKHPAESLGEKSDKVKTAVVQIPLSQS</sequence>
<dbReference type="InParanoid" id="A0A2P5IFI5"/>
<dbReference type="EMBL" id="MAVT02000013">
    <property type="protein sequence ID" value="POS81270.1"/>
    <property type="molecule type" value="Genomic_DNA"/>
</dbReference>
<dbReference type="PROSITE" id="PS50206">
    <property type="entry name" value="RHODANESE_3"/>
    <property type="match status" value="1"/>
</dbReference>
<protein>
    <submittedName>
        <fullName evidence="2">Cysteine synthase A</fullName>
    </submittedName>
</protein>
<accession>A0A2P5IFI5</accession>
<comment type="caution">
    <text evidence="2">The sequence shown here is derived from an EMBL/GenBank/DDBJ whole genome shotgun (WGS) entry which is preliminary data.</text>
</comment>
<dbReference type="OrthoDB" id="10259545at2759"/>
<reference evidence="2" key="1">
    <citation type="submission" date="2017-09" db="EMBL/GenBank/DDBJ databases">
        <title>Polyketide synthases of a Diaporthe helianthi virulent isolate.</title>
        <authorList>
            <person name="Baroncelli R."/>
        </authorList>
    </citation>
    <scope>NUCLEOTIDE SEQUENCE [LARGE SCALE GENOMIC DNA]</scope>
    <source>
        <strain evidence="2">7/96</strain>
    </source>
</reference>
<dbReference type="CDD" id="cd00158">
    <property type="entry name" value="RHOD"/>
    <property type="match status" value="1"/>
</dbReference>
<feature type="domain" description="Rhodanese" evidence="1">
    <location>
        <begin position="386"/>
        <end position="494"/>
    </location>
</feature>
<dbReference type="PANTHER" id="PTHR10314">
    <property type="entry name" value="CYSTATHIONINE BETA-SYNTHASE"/>
    <property type="match status" value="1"/>
</dbReference>
<dbReference type="InterPro" id="IPR036052">
    <property type="entry name" value="TrpB-like_PALP_sf"/>
</dbReference>
<name>A0A2P5IFI5_DIAHE</name>
<dbReference type="SUPFAM" id="SSF53686">
    <property type="entry name" value="Tryptophan synthase beta subunit-like PLP-dependent enzymes"/>
    <property type="match status" value="1"/>
</dbReference>
<dbReference type="Pfam" id="PF00291">
    <property type="entry name" value="PALP"/>
    <property type="match status" value="1"/>
</dbReference>
<evidence type="ECO:0000259" key="1">
    <source>
        <dbReference type="PROSITE" id="PS50206"/>
    </source>
</evidence>
<evidence type="ECO:0000313" key="3">
    <source>
        <dbReference type="Proteomes" id="UP000094444"/>
    </source>
</evidence>
<evidence type="ECO:0000313" key="2">
    <source>
        <dbReference type="EMBL" id="POS81270.1"/>
    </source>
</evidence>
<gene>
    <name evidence="2" type="ORF">DHEL01_v200320</name>
</gene>
<dbReference type="InterPro" id="IPR050214">
    <property type="entry name" value="Cys_Synth/Cystath_Beta-Synth"/>
</dbReference>
<dbReference type="STRING" id="158607.A0A2P5IFI5"/>
<dbReference type="InterPro" id="IPR001926">
    <property type="entry name" value="TrpB-like_PALP"/>
</dbReference>
<dbReference type="Gene3D" id="3.40.50.1100">
    <property type="match status" value="2"/>
</dbReference>
<dbReference type="InterPro" id="IPR001763">
    <property type="entry name" value="Rhodanese-like_dom"/>
</dbReference>
<dbReference type="FunFam" id="3.40.50.1100:FF:000058">
    <property type="entry name" value="Cysteine synthase B, putative"/>
    <property type="match status" value="1"/>
</dbReference>
<dbReference type="AlphaFoldDB" id="A0A2P5IFI5"/>
<dbReference type="SUPFAM" id="SSF52821">
    <property type="entry name" value="Rhodanese/Cell cycle control phosphatase"/>
    <property type="match status" value="1"/>
</dbReference>
<dbReference type="Proteomes" id="UP000094444">
    <property type="component" value="Unassembled WGS sequence"/>
</dbReference>
<proteinExistence type="predicted"/>
<dbReference type="Gene3D" id="3.40.250.10">
    <property type="entry name" value="Rhodanese-like domain"/>
    <property type="match status" value="1"/>
</dbReference>
<dbReference type="Pfam" id="PF00581">
    <property type="entry name" value="Rhodanese"/>
    <property type="match status" value="1"/>
</dbReference>
<organism evidence="2 3">
    <name type="scientific">Diaporthe helianthi</name>
    <dbReference type="NCBI Taxonomy" id="158607"/>
    <lineage>
        <taxon>Eukaryota</taxon>
        <taxon>Fungi</taxon>
        <taxon>Dikarya</taxon>
        <taxon>Ascomycota</taxon>
        <taxon>Pezizomycotina</taxon>
        <taxon>Sordariomycetes</taxon>
        <taxon>Sordariomycetidae</taxon>
        <taxon>Diaporthales</taxon>
        <taxon>Diaporthaceae</taxon>
        <taxon>Diaporthe</taxon>
    </lineage>
</organism>